<feature type="region of interest" description="Disordered" evidence="1">
    <location>
        <begin position="201"/>
        <end position="228"/>
    </location>
</feature>
<evidence type="ECO:0000313" key="3">
    <source>
        <dbReference type="EMBL" id="NEW57838.1"/>
    </source>
</evidence>
<proteinExistence type="predicted"/>
<organism evidence="2 4">
    <name type="scientific">Nocardia cyriacigeorgica</name>
    <dbReference type="NCBI Taxonomy" id="135487"/>
    <lineage>
        <taxon>Bacteria</taxon>
        <taxon>Bacillati</taxon>
        <taxon>Actinomycetota</taxon>
        <taxon>Actinomycetes</taxon>
        <taxon>Mycobacteriales</taxon>
        <taxon>Nocardiaceae</taxon>
        <taxon>Nocardia</taxon>
    </lineage>
</organism>
<dbReference type="AlphaFoldDB" id="A0A6P1D2I1"/>
<evidence type="ECO:0008006" key="6">
    <source>
        <dbReference type="Google" id="ProtNLM"/>
    </source>
</evidence>
<dbReference type="Proteomes" id="UP000470876">
    <property type="component" value="Unassembled WGS sequence"/>
</dbReference>
<gene>
    <name evidence="2" type="ORF">GV789_09820</name>
    <name evidence="3" type="ORF">GV794_19570</name>
</gene>
<dbReference type="SUPFAM" id="SSF55073">
    <property type="entry name" value="Nucleotide cyclase"/>
    <property type="match status" value="1"/>
</dbReference>
<dbReference type="Proteomes" id="UP000468928">
    <property type="component" value="Unassembled WGS sequence"/>
</dbReference>
<evidence type="ECO:0000313" key="2">
    <source>
        <dbReference type="EMBL" id="NEW44746.1"/>
    </source>
</evidence>
<feature type="compositionally biased region" description="Basic and acidic residues" evidence="1">
    <location>
        <begin position="214"/>
        <end position="227"/>
    </location>
</feature>
<name>A0A6P1D2I1_9NOCA</name>
<accession>A0A6P1D2I1</accession>
<evidence type="ECO:0000313" key="4">
    <source>
        <dbReference type="Proteomes" id="UP000468928"/>
    </source>
</evidence>
<dbReference type="EMBL" id="JAAGUZ010000021">
    <property type="protein sequence ID" value="NEW44746.1"/>
    <property type="molecule type" value="Genomic_DNA"/>
</dbReference>
<keyword evidence="5" id="KW-1185">Reference proteome</keyword>
<dbReference type="InterPro" id="IPR029787">
    <property type="entry name" value="Nucleotide_cyclase"/>
</dbReference>
<sequence length="253" mass="27950">MTKEAKFKRRLLLAVDAVGYGARDDQRQHALQANLLHLLDLAAARAGLHRDAWAKQPQGDGELAVLPADESEREQMIIDGFVRELNNALIAHNRDLRDEARLRLRLAIHFGSVAEAENGYSGQGVVMVSRLADSTSVKKALELTHASNLAVILSERVFNESVLQRHTSLDPNLFRTVEVRNKELCETAYLYLPGHDVHAVPLPPENSAAPDAGRGSDPRVKEMKEAPRPTTVETTIHGNVNIPNGVIGMVWNR</sequence>
<dbReference type="EMBL" id="JAAGUX010000038">
    <property type="protein sequence ID" value="NEW57838.1"/>
    <property type="molecule type" value="Genomic_DNA"/>
</dbReference>
<protein>
    <recommendedName>
        <fullName evidence="6">Guanylate cyclase domain-containing protein</fullName>
    </recommendedName>
</protein>
<evidence type="ECO:0000256" key="1">
    <source>
        <dbReference type="SAM" id="MobiDB-lite"/>
    </source>
</evidence>
<comment type="caution">
    <text evidence="2">The sequence shown here is derived from an EMBL/GenBank/DDBJ whole genome shotgun (WGS) entry which is preliminary data.</text>
</comment>
<dbReference type="Gene3D" id="3.30.70.1230">
    <property type="entry name" value="Nucleotide cyclase"/>
    <property type="match status" value="1"/>
</dbReference>
<evidence type="ECO:0000313" key="5">
    <source>
        <dbReference type="Proteomes" id="UP000470876"/>
    </source>
</evidence>
<dbReference type="RefSeq" id="WP_163824235.1">
    <property type="nucleotide sequence ID" value="NZ_JAAGUX010000038.1"/>
</dbReference>
<reference evidence="4 5" key="1">
    <citation type="submission" date="2020-01" db="EMBL/GenBank/DDBJ databases">
        <title>Genetics and antimicrobial susceptibilities of Nocardia species isolated from the soil; a comparison with species isolated from humans.</title>
        <authorList>
            <person name="Carrasco G."/>
            <person name="Monzon S."/>
            <person name="Sansegundo M."/>
            <person name="Garcia E."/>
            <person name="Garrido N."/>
            <person name="Medina M.J."/>
            <person name="Villalon P."/>
            <person name="Ramirez-Arocha A.C."/>
            <person name="Jimenez P."/>
            <person name="Cuesta I."/>
            <person name="Valdezate S."/>
        </authorList>
    </citation>
    <scope>NUCLEOTIDE SEQUENCE [LARGE SCALE GENOMIC DNA]</scope>
    <source>
        <strain evidence="2 4">CNM20110639</strain>
        <strain evidence="3 5">CNM20110649</strain>
    </source>
</reference>